<dbReference type="Pfam" id="PF00498">
    <property type="entry name" value="FHA"/>
    <property type="match status" value="1"/>
</dbReference>
<dbReference type="Proteomes" id="UP000327157">
    <property type="component" value="Chromosome 11"/>
</dbReference>
<sequence>MVQGLRKGETLEFVPGSKVQIASVVRGNNLPIKDSDISFKHLSIKSESGKWVLRYLNSSNRTVLNGSDIPPNTPVDLTNGNEIKIGDRLRWNPKCMATAVEAIAMLVSESRGRRGRVAKESEEIAEVERANVEKIEVAGKRGRDRPPRARVLKTEAMEEKPVEENLAQQVDTRKTRSSRIKELGKILGTAETSTVSDAGGGDGLHSIPQPSYQSR</sequence>
<dbReference type="SUPFAM" id="SSF49879">
    <property type="entry name" value="SMAD/FHA domain"/>
    <property type="match status" value="1"/>
</dbReference>
<comment type="caution">
    <text evidence="3">The sequence shown here is derived from an EMBL/GenBank/DDBJ whole genome shotgun (WGS) entry which is preliminary data.</text>
</comment>
<reference evidence="3 4" key="1">
    <citation type="submission" date="2019-09" db="EMBL/GenBank/DDBJ databases">
        <authorList>
            <person name="Ou C."/>
        </authorList>
    </citation>
    <scope>NUCLEOTIDE SEQUENCE [LARGE SCALE GENOMIC DNA]</scope>
    <source>
        <strain evidence="3">S2</strain>
        <tissue evidence="3">Leaf</tissue>
    </source>
</reference>
<evidence type="ECO:0000256" key="1">
    <source>
        <dbReference type="SAM" id="MobiDB-lite"/>
    </source>
</evidence>
<evidence type="ECO:0000313" key="3">
    <source>
        <dbReference type="EMBL" id="KAB2605797.1"/>
    </source>
</evidence>
<feature type="region of interest" description="Disordered" evidence="1">
    <location>
        <begin position="160"/>
        <end position="179"/>
    </location>
</feature>
<feature type="region of interest" description="Disordered" evidence="1">
    <location>
        <begin position="185"/>
        <end position="215"/>
    </location>
</feature>
<evidence type="ECO:0000259" key="2">
    <source>
        <dbReference type="PROSITE" id="PS50006"/>
    </source>
</evidence>
<reference evidence="4" key="2">
    <citation type="submission" date="2019-10" db="EMBL/GenBank/DDBJ databases">
        <title>A de novo genome assembly of a pear dwarfing rootstock.</title>
        <authorList>
            <person name="Wang F."/>
            <person name="Wang J."/>
            <person name="Li S."/>
            <person name="Zhang Y."/>
            <person name="Fang M."/>
            <person name="Ma L."/>
            <person name="Zhao Y."/>
            <person name="Jiang S."/>
        </authorList>
    </citation>
    <scope>NUCLEOTIDE SEQUENCE [LARGE SCALE GENOMIC DNA]</scope>
</reference>
<reference evidence="3 4" key="3">
    <citation type="submission" date="2019-11" db="EMBL/GenBank/DDBJ databases">
        <title>A de novo genome assembly of a pear dwarfing rootstock.</title>
        <authorList>
            <person name="Wang F."/>
            <person name="Wang J."/>
            <person name="Li S."/>
            <person name="Zhang Y."/>
            <person name="Fang M."/>
            <person name="Ma L."/>
            <person name="Zhao Y."/>
            <person name="Jiang S."/>
        </authorList>
    </citation>
    <scope>NUCLEOTIDE SEQUENCE [LARGE SCALE GENOMIC DNA]</scope>
    <source>
        <strain evidence="3">S2</strain>
        <tissue evidence="3">Leaf</tissue>
    </source>
</reference>
<dbReference type="PROSITE" id="PS50006">
    <property type="entry name" value="FHA_DOMAIN"/>
    <property type="match status" value="1"/>
</dbReference>
<evidence type="ECO:0000313" key="4">
    <source>
        <dbReference type="Proteomes" id="UP000327157"/>
    </source>
</evidence>
<keyword evidence="4" id="KW-1185">Reference proteome</keyword>
<feature type="domain" description="FHA" evidence="2">
    <location>
        <begin position="13"/>
        <end position="69"/>
    </location>
</feature>
<gene>
    <name evidence="3" type="ORF">D8674_005514</name>
</gene>
<dbReference type="PANTHER" id="PTHR23308">
    <property type="entry name" value="NUCLEAR INHIBITOR OF PROTEIN PHOSPHATASE-1"/>
    <property type="match status" value="1"/>
</dbReference>
<accession>A0A5N5FSE0</accession>
<dbReference type="InterPro" id="IPR000253">
    <property type="entry name" value="FHA_dom"/>
</dbReference>
<dbReference type="Gene3D" id="2.60.200.20">
    <property type="match status" value="1"/>
</dbReference>
<dbReference type="OrthoDB" id="687730at2759"/>
<name>A0A5N5FSE0_9ROSA</name>
<dbReference type="EMBL" id="SMOL01000559">
    <property type="protein sequence ID" value="KAB2605797.1"/>
    <property type="molecule type" value="Genomic_DNA"/>
</dbReference>
<dbReference type="InterPro" id="IPR050923">
    <property type="entry name" value="Cell_Proc_Reg/RNA_Proc"/>
</dbReference>
<protein>
    <submittedName>
        <fullName evidence="3">FHA domain-containing protein</fullName>
    </submittedName>
</protein>
<proteinExistence type="predicted"/>
<dbReference type="AlphaFoldDB" id="A0A5N5FSE0"/>
<organism evidence="3 4">
    <name type="scientific">Pyrus ussuriensis x Pyrus communis</name>
    <dbReference type="NCBI Taxonomy" id="2448454"/>
    <lineage>
        <taxon>Eukaryota</taxon>
        <taxon>Viridiplantae</taxon>
        <taxon>Streptophyta</taxon>
        <taxon>Embryophyta</taxon>
        <taxon>Tracheophyta</taxon>
        <taxon>Spermatophyta</taxon>
        <taxon>Magnoliopsida</taxon>
        <taxon>eudicotyledons</taxon>
        <taxon>Gunneridae</taxon>
        <taxon>Pentapetalae</taxon>
        <taxon>rosids</taxon>
        <taxon>fabids</taxon>
        <taxon>Rosales</taxon>
        <taxon>Rosaceae</taxon>
        <taxon>Amygdaloideae</taxon>
        <taxon>Maleae</taxon>
        <taxon>Pyrus</taxon>
    </lineage>
</organism>
<dbReference type="InterPro" id="IPR008984">
    <property type="entry name" value="SMAD_FHA_dom_sf"/>
</dbReference>